<dbReference type="PRINTS" id="PR01228">
    <property type="entry name" value="EGGSHELL"/>
</dbReference>
<dbReference type="PROSITE" id="PS50102">
    <property type="entry name" value="RRM"/>
    <property type="match status" value="1"/>
</dbReference>
<evidence type="ECO:0000256" key="2">
    <source>
        <dbReference type="PROSITE-ProRule" id="PRU00176"/>
    </source>
</evidence>
<dbReference type="CDD" id="cd21608">
    <property type="entry name" value="RRM2_NsCP33_like"/>
    <property type="match status" value="1"/>
</dbReference>
<dbReference type="PANTHER" id="PTHR48027">
    <property type="entry name" value="HETEROGENEOUS NUCLEAR RIBONUCLEOPROTEIN 87F-RELATED"/>
    <property type="match status" value="1"/>
</dbReference>
<dbReference type="GO" id="GO:0003723">
    <property type="term" value="F:RNA binding"/>
    <property type="evidence" value="ECO:0007669"/>
    <property type="project" value="UniProtKB-UniRule"/>
</dbReference>
<organism evidence="5 6">
    <name type="scientific">Cuscuta europaea</name>
    <name type="common">European dodder</name>
    <dbReference type="NCBI Taxonomy" id="41803"/>
    <lineage>
        <taxon>Eukaryota</taxon>
        <taxon>Viridiplantae</taxon>
        <taxon>Streptophyta</taxon>
        <taxon>Embryophyta</taxon>
        <taxon>Tracheophyta</taxon>
        <taxon>Spermatophyta</taxon>
        <taxon>Magnoliopsida</taxon>
        <taxon>eudicotyledons</taxon>
        <taxon>Gunneridae</taxon>
        <taxon>Pentapetalae</taxon>
        <taxon>asterids</taxon>
        <taxon>lamiids</taxon>
        <taxon>Solanales</taxon>
        <taxon>Convolvulaceae</taxon>
        <taxon>Cuscuteae</taxon>
        <taxon>Cuscuta</taxon>
        <taxon>Cuscuta subgen. Cuscuta</taxon>
    </lineage>
</organism>
<dbReference type="InterPro" id="IPR012677">
    <property type="entry name" value="Nucleotide-bd_a/b_plait_sf"/>
</dbReference>
<sequence>MAFSNRIGNALKQALSKRIIPDLSLSNSSMYQAFRSMSSSKLFVGGLSYGTDETSLKEAFNQYGDLVDVRIIMDRETGRSRGFGFVSFTSTESATAAMQNLDGQDLHGRRIKVNYATEKPRGGFGGGGDGYSGGGGNYNSGYSGGGGNYISGYSSGGGNYNSGYSSGGGNYNSGYPSGGNYNSGYTGADNNSGYSSGGGNYNSGGGGGYNSNYAATQETNFNDKNENFTASSGNFNSGFADDGNYSTNTGLEEAGGYNVGQQQMNIKQEGAEFVKDDLQHSSSLDDGNYRDDDDDADGFANRRG</sequence>
<evidence type="ECO:0000256" key="1">
    <source>
        <dbReference type="ARBA" id="ARBA00022884"/>
    </source>
</evidence>
<dbReference type="OrthoDB" id="439808at2759"/>
<dbReference type="FunFam" id="3.30.70.330:FF:000631">
    <property type="entry name" value="Glycine-rich RNA-binding protein 3, mitochondrial"/>
    <property type="match status" value="1"/>
</dbReference>
<feature type="domain" description="RRM" evidence="4">
    <location>
        <begin position="40"/>
        <end position="118"/>
    </location>
</feature>
<dbReference type="Pfam" id="PF00076">
    <property type="entry name" value="RRM_1"/>
    <property type="match status" value="1"/>
</dbReference>
<accession>A0A9P0Z9N1</accession>
<dbReference type="Proteomes" id="UP001152484">
    <property type="component" value="Unassembled WGS sequence"/>
</dbReference>
<name>A0A9P0Z9N1_CUSEU</name>
<dbReference type="SMART" id="SM00360">
    <property type="entry name" value="RRM"/>
    <property type="match status" value="1"/>
</dbReference>
<keyword evidence="1 2" id="KW-0694">RNA-binding</keyword>
<dbReference type="Gene3D" id="3.30.70.330">
    <property type="match status" value="1"/>
</dbReference>
<evidence type="ECO:0000259" key="4">
    <source>
        <dbReference type="PROSITE" id="PS50102"/>
    </source>
</evidence>
<feature type="compositionally biased region" description="Basic and acidic residues" evidence="3">
    <location>
        <begin position="269"/>
        <end position="279"/>
    </location>
</feature>
<feature type="region of interest" description="Disordered" evidence="3">
    <location>
        <begin position="262"/>
        <end position="304"/>
    </location>
</feature>
<proteinExistence type="predicted"/>
<gene>
    <name evidence="5" type="ORF">CEURO_LOCUS11401</name>
</gene>
<dbReference type="AlphaFoldDB" id="A0A9P0Z9N1"/>
<dbReference type="InterPro" id="IPR000504">
    <property type="entry name" value="RRM_dom"/>
</dbReference>
<dbReference type="InterPro" id="IPR035979">
    <property type="entry name" value="RBD_domain_sf"/>
</dbReference>
<dbReference type="EMBL" id="CAMAPE010000025">
    <property type="protein sequence ID" value="CAH9090887.1"/>
    <property type="molecule type" value="Genomic_DNA"/>
</dbReference>
<evidence type="ECO:0000256" key="3">
    <source>
        <dbReference type="SAM" id="MobiDB-lite"/>
    </source>
</evidence>
<reference evidence="5" key="1">
    <citation type="submission" date="2022-07" db="EMBL/GenBank/DDBJ databases">
        <authorList>
            <person name="Macas J."/>
            <person name="Novak P."/>
            <person name="Neumann P."/>
        </authorList>
    </citation>
    <scope>NUCLEOTIDE SEQUENCE</scope>
</reference>
<evidence type="ECO:0000313" key="5">
    <source>
        <dbReference type="EMBL" id="CAH9090887.1"/>
    </source>
</evidence>
<comment type="caution">
    <text evidence="5">The sequence shown here is derived from an EMBL/GenBank/DDBJ whole genome shotgun (WGS) entry which is preliminary data.</text>
</comment>
<dbReference type="SUPFAM" id="SSF54928">
    <property type="entry name" value="RNA-binding domain, RBD"/>
    <property type="match status" value="1"/>
</dbReference>
<keyword evidence="6" id="KW-1185">Reference proteome</keyword>
<protein>
    <recommendedName>
        <fullName evidence="4">RRM domain-containing protein</fullName>
    </recommendedName>
</protein>
<evidence type="ECO:0000313" key="6">
    <source>
        <dbReference type="Proteomes" id="UP001152484"/>
    </source>
</evidence>
<dbReference type="InterPro" id="IPR048289">
    <property type="entry name" value="RRM2_NsCP33-like"/>
</dbReference>
<dbReference type="InterPro" id="IPR052462">
    <property type="entry name" value="SLIRP/GR-RBP-like"/>
</dbReference>